<reference evidence="5 6" key="1">
    <citation type="submission" date="2022-04" db="EMBL/GenBank/DDBJ databases">
        <title>Halobacillus sp. isolated from saltern.</title>
        <authorList>
            <person name="Won M."/>
            <person name="Lee C.-M."/>
            <person name="Woen H.-Y."/>
            <person name="Kwon S.-W."/>
        </authorList>
    </citation>
    <scope>NUCLEOTIDE SEQUENCE [LARGE SCALE GENOMIC DNA]</scope>
    <source>
        <strain evidence="5 6">SSBR10-3</strain>
    </source>
</reference>
<dbReference type="Pfam" id="PF02522">
    <property type="entry name" value="Antibiotic_NAT"/>
    <property type="match status" value="1"/>
</dbReference>
<comment type="similarity">
    <text evidence="1 4">Belongs to the antibiotic N-acetyltransferase family.</text>
</comment>
<keyword evidence="2 4" id="KW-0808">Transferase</keyword>
<evidence type="ECO:0000256" key="1">
    <source>
        <dbReference type="ARBA" id="ARBA00006383"/>
    </source>
</evidence>
<dbReference type="InterPro" id="IPR003679">
    <property type="entry name" value="Amioglycoside_AcTrfase"/>
</dbReference>
<proteinExistence type="inferred from homology"/>
<dbReference type="InterPro" id="IPR028345">
    <property type="entry name" value="Antibiotic_NAT-like"/>
</dbReference>
<dbReference type="EMBL" id="CP095073">
    <property type="protein sequence ID" value="UOQ44710.1"/>
    <property type="molecule type" value="Genomic_DNA"/>
</dbReference>
<dbReference type="Proteomes" id="UP000831787">
    <property type="component" value="Chromosome"/>
</dbReference>
<keyword evidence="6" id="KW-1185">Reference proteome</keyword>
<keyword evidence="3 4" id="KW-0012">Acyltransferase</keyword>
<dbReference type="PANTHER" id="PTHR11104">
    <property type="entry name" value="AMINOGLYCOSIDE N3-ACETYLTRANSFERASE"/>
    <property type="match status" value="1"/>
</dbReference>
<name>A0ABY4EJQ5_9BACI</name>
<evidence type="ECO:0000313" key="6">
    <source>
        <dbReference type="Proteomes" id="UP000831787"/>
    </source>
</evidence>
<keyword evidence="4" id="KW-0046">Antibiotic resistance</keyword>
<sequence>MSRELEIIAKTTHPNTVDTLSEELTNLGVHKGQVLLVHASMNALGWVSGGPQAVLEALMNVLTYEGTLVFQTHSPTLSDPKNWENPPVPKEWHEVIKATMPGYDPAKTPSTYLGILPELFRKWPQVQRSDHPAFSMAAWGNLADELTNEHPLPFSLGEQSPLGRAYAAEADILLLGTDYSANTSFHLAEYRSRKRKEITRGAPLNVEGKQKWVTYPDIEFQEDQFPEIGKAFETSHPVTVGNVGLAESRLFSMRDAVDFAVGWLNE</sequence>
<dbReference type="SUPFAM" id="SSF110710">
    <property type="entry name" value="TTHA0583/YokD-like"/>
    <property type="match status" value="1"/>
</dbReference>
<dbReference type="RefSeq" id="WP_244710885.1">
    <property type="nucleotide sequence ID" value="NZ_CP095073.1"/>
</dbReference>
<evidence type="ECO:0000256" key="4">
    <source>
        <dbReference type="RuleBase" id="RU365031"/>
    </source>
</evidence>
<dbReference type="EC" id="2.3.1.-" evidence="4"/>
<organism evidence="5 6">
    <name type="scientific">Halobacillus salinarum</name>
    <dbReference type="NCBI Taxonomy" id="2932257"/>
    <lineage>
        <taxon>Bacteria</taxon>
        <taxon>Bacillati</taxon>
        <taxon>Bacillota</taxon>
        <taxon>Bacilli</taxon>
        <taxon>Bacillales</taxon>
        <taxon>Bacillaceae</taxon>
        <taxon>Halobacillus</taxon>
    </lineage>
</organism>
<dbReference type="PANTHER" id="PTHR11104:SF0">
    <property type="entry name" value="SPBETA PROPHAGE-DERIVED AMINOGLYCOSIDE N(3')-ACETYLTRANSFERASE-LIKE PROTEIN YOKD"/>
    <property type="match status" value="1"/>
</dbReference>
<evidence type="ECO:0000256" key="2">
    <source>
        <dbReference type="ARBA" id="ARBA00022679"/>
    </source>
</evidence>
<evidence type="ECO:0000313" key="5">
    <source>
        <dbReference type="EMBL" id="UOQ44710.1"/>
    </source>
</evidence>
<accession>A0ABY4EJQ5</accession>
<evidence type="ECO:0000256" key="3">
    <source>
        <dbReference type="ARBA" id="ARBA00023315"/>
    </source>
</evidence>
<protein>
    <recommendedName>
        <fullName evidence="4">Aminoglycoside N(3)-acetyltransferase</fullName>
        <ecNumber evidence="4">2.3.1.-</ecNumber>
    </recommendedName>
</protein>
<comment type="catalytic activity">
    <reaction evidence="4">
        <text>a 2-deoxystreptamine antibiotic + acetyl-CoA = an N(3)-acetyl-2-deoxystreptamine antibiotic + CoA + H(+)</text>
        <dbReference type="Rhea" id="RHEA:12665"/>
        <dbReference type="ChEBI" id="CHEBI:15378"/>
        <dbReference type="ChEBI" id="CHEBI:57287"/>
        <dbReference type="ChEBI" id="CHEBI:57288"/>
        <dbReference type="ChEBI" id="CHEBI:57921"/>
        <dbReference type="ChEBI" id="CHEBI:77452"/>
        <dbReference type="EC" id="2.3.1.81"/>
    </reaction>
</comment>
<gene>
    <name evidence="5" type="ORF">MUN89_01735</name>
</gene>